<dbReference type="EMBL" id="CCAG010009074">
    <property type="status" value="NOT_ANNOTATED_CDS"/>
    <property type="molecule type" value="Genomic_DNA"/>
</dbReference>
<feature type="domain" description="Retrotransposon gag" evidence="2">
    <location>
        <begin position="21"/>
        <end position="99"/>
    </location>
</feature>
<feature type="region of interest" description="Disordered" evidence="1">
    <location>
        <begin position="132"/>
        <end position="170"/>
    </location>
</feature>
<evidence type="ECO:0000313" key="3">
    <source>
        <dbReference type="EnsemblMetazoa" id="GMOY007260-PA"/>
    </source>
</evidence>
<dbReference type="InterPro" id="IPR005162">
    <property type="entry name" value="Retrotrans_gag_dom"/>
</dbReference>
<accession>A0A1B0G1U3</accession>
<dbReference type="VEuPathDB" id="VectorBase:GMOY007260"/>
<reference evidence="3" key="1">
    <citation type="submission" date="2020-05" db="UniProtKB">
        <authorList>
            <consortium name="EnsemblMetazoa"/>
        </authorList>
    </citation>
    <scope>IDENTIFICATION</scope>
    <source>
        <strain evidence="3">Yale</strain>
    </source>
</reference>
<evidence type="ECO:0000259" key="2">
    <source>
        <dbReference type="Pfam" id="PF03732"/>
    </source>
</evidence>
<dbReference type="STRING" id="37546.A0A1B0G1U3"/>
<dbReference type="AlphaFoldDB" id="A0A1B0G1U3"/>
<dbReference type="Pfam" id="PF03732">
    <property type="entry name" value="Retrotrans_gag"/>
    <property type="match status" value="1"/>
</dbReference>
<feature type="compositionally biased region" description="Basic and acidic residues" evidence="1">
    <location>
        <begin position="139"/>
        <end position="158"/>
    </location>
</feature>
<protein>
    <recommendedName>
        <fullName evidence="2">Retrotransposon gag domain-containing protein</fullName>
    </recommendedName>
</protein>
<feature type="compositionally biased region" description="Polar residues" evidence="1">
    <location>
        <begin position="221"/>
        <end position="242"/>
    </location>
</feature>
<dbReference type="PhylomeDB" id="A0A1B0G1U3"/>
<sequence>MAQAYSVDKDRLPTTMVVMPRDRALTWYRTNNQHWTSWEKFRGDFTRFFLPPRHLDRLEHDIRRRTQRPRKNFQDYVLALQDMMRHTLMSEGQQLERIYMNAQPAHLWCIRRRDFNRLPKLMELASDLESIPTGNASREIPRDANREPQARARRRDPPSHGARAPNPRSTATITATAQIHKSCIAGFAADGAYGLSSVAGGETTGVPTTSEGEWVPEPASLANSALRQPSKHASPTIHNIAK</sequence>
<name>A0A1B0G1U3_GLOMM</name>
<dbReference type="EnsemblMetazoa" id="GMOY007260-RA">
    <property type="protein sequence ID" value="GMOY007260-PA"/>
    <property type="gene ID" value="GMOY007260"/>
</dbReference>
<evidence type="ECO:0000313" key="4">
    <source>
        <dbReference type="Proteomes" id="UP000092444"/>
    </source>
</evidence>
<dbReference type="Proteomes" id="UP000092444">
    <property type="component" value="Unassembled WGS sequence"/>
</dbReference>
<evidence type="ECO:0000256" key="1">
    <source>
        <dbReference type="SAM" id="MobiDB-lite"/>
    </source>
</evidence>
<feature type="region of interest" description="Disordered" evidence="1">
    <location>
        <begin position="204"/>
        <end position="242"/>
    </location>
</feature>
<keyword evidence="4" id="KW-1185">Reference proteome</keyword>
<proteinExistence type="predicted"/>
<organism evidence="3 4">
    <name type="scientific">Glossina morsitans morsitans</name>
    <name type="common">Savannah tsetse fly</name>
    <dbReference type="NCBI Taxonomy" id="37546"/>
    <lineage>
        <taxon>Eukaryota</taxon>
        <taxon>Metazoa</taxon>
        <taxon>Ecdysozoa</taxon>
        <taxon>Arthropoda</taxon>
        <taxon>Hexapoda</taxon>
        <taxon>Insecta</taxon>
        <taxon>Pterygota</taxon>
        <taxon>Neoptera</taxon>
        <taxon>Endopterygota</taxon>
        <taxon>Diptera</taxon>
        <taxon>Brachycera</taxon>
        <taxon>Muscomorpha</taxon>
        <taxon>Hippoboscoidea</taxon>
        <taxon>Glossinidae</taxon>
        <taxon>Glossina</taxon>
    </lineage>
</organism>